<keyword evidence="2" id="KW-1185">Reference proteome</keyword>
<reference evidence="1" key="1">
    <citation type="submission" date="2021-06" db="EMBL/GenBank/DDBJ databases">
        <authorList>
            <person name="Kallberg Y."/>
            <person name="Tangrot J."/>
            <person name="Rosling A."/>
        </authorList>
    </citation>
    <scope>NUCLEOTIDE SEQUENCE</scope>
    <source>
        <strain evidence="1">CL356</strain>
    </source>
</reference>
<gene>
    <name evidence="1" type="ORF">ACOLOM_LOCUS8344</name>
</gene>
<dbReference type="Proteomes" id="UP000789525">
    <property type="component" value="Unassembled WGS sequence"/>
</dbReference>
<proteinExistence type="predicted"/>
<evidence type="ECO:0000313" key="1">
    <source>
        <dbReference type="EMBL" id="CAG8654042.1"/>
    </source>
</evidence>
<feature type="non-terminal residue" evidence="1">
    <location>
        <position position="1"/>
    </location>
</feature>
<protein>
    <submittedName>
        <fullName evidence="1">15352_t:CDS:1</fullName>
    </submittedName>
</protein>
<name>A0ACA9NGA8_9GLOM</name>
<evidence type="ECO:0000313" key="2">
    <source>
        <dbReference type="Proteomes" id="UP000789525"/>
    </source>
</evidence>
<sequence length="728" mass="79765">GDETDSRGIDVPQGLDETDSISAALASMLPPVTESVGAQLLKRMGWRPGQGVGPRLTYEQLRRRTELEGNALPSTDDPEAKRHTYAPRDVKMTIASRKDDFHGLGYTPMTGLRPEISSSTEFGQPRLSSGFGLGALNDADDDDIDVYDNGIPSGGRKLAFENIDEDDSNNINIKSGNKGPLVTPLLSGFQIVDTPAPATQKFDSPVVPDGWAPNPAKVWGLDPRESSSSAKPTTQSAIPYHDWKQGIPADERGSMLGETPLPAATKSIWDYLSTKDRERLQNFRDKMASQDTTPAQPVPIQVVEIPRVDPAVAKAALIGYQPFKDNELKQARYTSYLNAQSTSQGVDLQPLPGQSIADFNSELESFAKAAQIFKPMSAAMASRFRSSTTVEAAPQQREGLYQPTEEAYAKHKSQAEDAAVKRMEVEETPKEHAAKLGMFGAMTREQKDWAPARLLSKRFGVRPPKVNEPNISETELPQGDMTGVTSSSSLISTGANLTSSGGAIRVVAADVNSSEVEKKMPAQIGLGEDDSQGRDTLTYERPGMDIFKAIFASDEEDSDHDMEDQPSETQILQNLQAPSMTLKEDSKEGSTSITTSEPIDLATFRPTFISRANRDDKKDGDKYTDKPQKEKKKKAAVTLSFAEDDVGLTVIPSKKRKRDKDKEGQSSKKKKEKESEKIIKMDVDEDDDEMWVEKEVPSTVRNEATASNEVKQPMNQGMKSRPKAADFL</sequence>
<dbReference type="EMBL" id="CAJVPT010021248">
    <property type="protein sequence ID" value="CAG8654042.1"/>
    <property type="molecule type" value="Genomic_DNA"/>
</dbReference>
<accession>A0ACA9NGA8</accession>
<comment type="caution">
    <text evidence="1">The sequence shown here is derived from an EMBL/GenBank/DDBJ whole genome shotgun (WGS) entry which is preliminary data.</text>
</comment>
<organism evidence="1 2">
    <name type="scientific">Acaulospora colombiana</name>
    <dbReference type="NCBI Taxonomy" id="27376"/>
    <lineage>
        <taxon>Eukaryota</taxon>
        <taxon>Fungi</taxon>
        <taxon>Fungi incertae sedis</taxon>
        <taxon>Mucoromycota</taxon>
        <taxon>Glomeromycotina</taxon>
        <taxon>Glomeromycetes</taxon>
        <taxon>Diversisporales</taxon>
        <taxon>Acaulosporaceae</taxon>
        <taxon>Acaulospora</taxon>
    </lineage>
</organism>